<feature type="region of interest" description="Disordered" evidence="1">
    <location>
        <begin position="96"/>
        <end position="123"/>
    </location>
</feature>
<evidence type="ECO:0000313" key="4">
    <source>
        <dbReference type="Proteomes" id="UP000826793"/>
    </source>
</evidence>
<dbReference type="Gene3D" id="3.30.1230.10">
    <property type="entry name" value="YlxR-like"/>
    <property type="match status" value="1"/>
</dbReference>
<dbReference type="Proteomes" id="UP000826793">
    <property type="component" value="Unassembled WGS sequence"/>
</dbReference>
<dbReference type="Pfam" id="PF04296">
    <property type="entry name" value="YlxR"/>
    <property type="match status" value="1"/>
</dbReference>
<dbReference type="InterPro" id="IPR037465">
    <property type="entry name" value="YlxR"/>
</dbReference>
<sequence>MRPKKTPMRMCTGCGQMKPKKELVRVVRAPQKEGEQGQVPPPEISLDLTGKKPGRGAYLCRDAQCLQLARKARRLERAFSCKIPEEVYDRMEEEIRAAQEAAQPPQAPPEIVIEEEPLGKGGA</sequence>
<gene>
    <name evidence="3" type="ORF">H9710_09300</name>
</gene>
<comment type="caution">
    <text evidence="3">The sequence shown here is derived from an EMBL/GenBank/DDBJ whole genome shotgun (WGS) entry which is preliminary data.</text>
</comment>
<dbReference type="PANTHER" id="PTHR34215:SF1">
    <property type="entry name" value="YLXR DOMAIN-CONTAINING PROTEIN"/>
    <property type="match status" value="1"/>
</dbReference>
<accession>A0A9D2MXU9</accession>
<dbReference type="AlphaFoldDB" id="A0A9D2MXU9"/>
<evidence type="ECO:0000256" key="1">
    <source>
        <dbReference type="SAM" id="MobiDB-lite"/>
    </source>
</evidence>
<organism evidence="3 4">
    <name type="scientific">Candidatus Acutalibacter pullicola</name>
    <dbReference type="NCBI Taxonomy" id="2838417"/>
    <lineage>
        <taxon>Bacteria</taxon>
        <taxon>Bacillati</taxon>
        <taxon>Bacillota</taxon>
        <taxon>Clostridia</taxon>
        <taxon>Eubacteriales</taxon>
        <taxon>Acutalibacteraceae</taxon>
        <taxon>Acutalibacter</taxon>
    </lineage>
</organism>
<proteinExistence type="predicted"/>
<reference evidence="3" key="2">
    <citation type="submission" date="2021-04" db="EMBL/GenBank/DDBJ databases">
        <authorList>
            <person name="Gilroy R."/>
        </authorList>
    </citation>
    <scope>NUCLEOTIDE SEQUENCE</scope>
    <source>
        <strain evidence="3">CHK185-1770</strain>
    </source>
</reference>
<evidence type="ECO:0000313" key="3">
    <source>
        <dbReference type="EMBL" id="HJB98758.1"/>
    </source>
</evidence>
<dbReference type="InterPro" id="IPR007393">
    <property type="entry name" value="YlxR_dom"/>
</dbReference>
<reference evidence="3" key="1">
    <citation type="journal article" date="2021" name="PeerJ">
        <title>Extensive microbial diversity within the chicken gut microbiome revealed by metagenomics and culture.</title>
        <authorList>
            <person name="Gilroy R."/>
            <person name="Ravi A."/>
            <person name="Getino M."/>
            <person name="Pursley I."/>
            <person name="Horton D.L."/>
            <person name="Alikhan N.F."/>
            <person name="Baker D."/>
            <person name="Gharbi K."/>
            <person name="Hall N."/>
            <person name="Watson M."/>
            <person name="Adriaenssens E.M."/>
            <person name="Foster-Nyarko E."/>
            <person name="Jarju S."/>
            <person name="Secka A."/>
            <person name="Antonio M."/>
            <person name="Oren A."/>
            <person name="Chaudhuri R.R."/>
            <person name="La Ragione R."/>
            <person name="Hildebrand F."/>
            <person name="Pallen M.J."/>
        </authorList>
    </citation>
    <scope>NUCLEOTIDE SEQUENCE</scope>
    <source>
        <strain evidence="3">CHK185-1770</strain>
    </source>
</reference>
<dbReference type="NCBIfam" id="NF047356">
    <property type="entry name" value="RNA_bind_RnpM"/>
    <property type="match status" value="1"/>
</dbReference>
<evidence type="ECO:0000259" key="2">
    <source>
        <dbReference type="Pfam" id="PF04296"/>
    </source>
</evidence>
<dbReference type="SUPFAM" id="SSF64376">
    <property type="entry name" value="YlxR-like"/>
    <property type="match status" value="1"/>
</dbReference>
<name>A0A9D2MXU9_9FIRM</name>
<feature type="domain" description="YlxR" evidence="2">
    <location>
        <begin position="9"/>
        <end position="92"/>
    </location>
</feature>
<dbReference type="PANTHER" id="PTHR34215">
    <property type="entry name" value="BLL0784 PROTEIN"/>
    <property type="match status" value="1"/>
</dbReference>
<dbReference type="CDD" id="cd00279">
    <property type="entry name" value="YlxR"/>
    <property type="match status" value="1"/>
</dbReference>
<dbReference type="EMBL" id="DWXG01000078">
    <property type="protein sequence ID" value="HJB98758.1"/>
    <property type="molecule type" value="Genomic_DNA"/>
</dbReference>
<dbReference type="InterPro" id="IPR035931">
    <property type="entry name" value="YlxR-like_sf"/>
</dbReference>
<protein>
    <submittedName>
        <fullName evidence="3">YlxR family protein</fullName>
    </submittedName>
</protein>